<evidence type="ECO:0000313" key="1">
    <source>
        <dbReference type="EMBL" id="RWS25451.1"/>
    </source>
</evidence>
<dbReference type="Proteomes" id="UP000288716">
    <property type="component" value="Unassembled WGS sequence"/>
</dbReference>
<evidence type="ECO:0000313" key="2">
    <source>
        <dbReference type="Proteomes" id="UP000288716"/>
    </source>
</evidence>
<sequence>MTLLWTSKNQHYKWQFISSQRVNGNAKKSKVHFSWLNVKPLQNTVSL</sequence>
<dbReference type="AlphaFoldDB" id="A0A443SD18"/>
<comment type="caution">
    <text evidence="1">The sequence shown here is derived from an EMBL/GenBank/DDBJ whole genome shotgun (WGS) entry which is preliminary data.</text>
</comment>
<organism evidence="1 2">
    <name type="scientific">Leptotrombidium deliense</name>
    <dbReference type="NCBI Taxonomy" id="299467"/>
    <lineage>
        <taxon>Eukaryota</taxon>
        <taxon>Metazoa</taxon>
        <taxon>Ecdysozoa</taxon>
        <taxon>Arthropoda</taxon>
        <taxon>Chelicerata</taxon>
        <taxon>Arachnida</taxon>
        <taxon>Acari</taxon>
        <taxon>Acariformes</taxon>
        <taxon>Trombidiformes</taxon>
        <taxon>Prostigmata</taxon>
        <taxon>Anystina</taxon>
        <taxon>Parasitengona</taxon>
        <taxon>Trombiculoidea</taxon>
        <taxon>Trombiculidae</taxon>
        <taxon>Leptotrombidium</taxon>
    </lineage>
</organism>
<dbReference type="EMBL" id="NCKV01003698">
    <property type="protein sequence ID" value="RWS25451.1"/>
    <property type="molecule type" value="Genomic_DNA"/>
</dbReference>
<reference evidence="1 2" key="1">
    <citation type="journal article" date="2018" name="Gigascience">
        <title>Genomes of trombidid mites reveal novel predicted allergens and laterally-transferred genes associated with secondary metabolism.</title>
        <authorList>
            <person name="Dong X."/>
            <person name="Chaisiri K."/>
            <person name="Xia D."/>
            <person name="Armstrong S.D."/>
            <person name="Fang Y."/>
            <person name="Donnelly M.J."/>
            <person name="Kadowaki T."/>
            <person name="McGarry J.W."/>
            <person name="Darby A.C."/>
            <person name="Makepeace B.L."/>
        </authorList>
    </citation>
    <scope>NUCLEOTIDE SEQUENCE [LARGE SCALE GENOMIC DNA]</scope>
    <source>
        <strain evidence="1">UoL-UT</strain>
    </source>
</reference>
<dbReference type="VEuPathDB" id="VectorBase:LDEU006587"/>
<protein>
    <submittedName>
        <fullName evidence="1">Uncharacterized protein</fullName>
    </submittedName>
</protein>
<keyword evidence="2" id="KW-1185">Reference proteome</keyword>
<gene>
    <name evidence="1" type="ORF">B4U80_07834</name>
</gene>
<proteinExistence type="predicted"/>
<accession>A0A443SD18</accession>
<name>A0A443SD18_9ACAR</name>